<proteinExistence type="predicted"/>
<evidence type="ECO:0000313" key="1">
    <source>
        <dbReference type="EMBL" id="QHT96823.1"/>
    </source>
</evidence>
<accession>A0A6C0IZ87</accession>
<dbReference type="EMBL" id="MN740267">
    <property type="protein sequence ID" value="QHT96823.1"/>
    <property type="molecule type" value="Genomic_DNA"/>
</dbReference>
<dbReference type="AlphaFoldDB" id="A0A6C0IZ87"/>
<protein>
    <submittedName>
        <fullName evidence="1">Uncharacterized protein</fullName>
    </submittedName>
</protein>
<reference evidence="1" key="1">
    <citation type="journal article" date="2020" name="Nature">
        <title>Giant virus diversity and host interactions through global metagenomics.</title>
        <authorList>
            <person name="Schulz F."/>
            <person name="Roux S."/>
            <person name="Paez-Espino D."/>
            <person name="Jungbluth S."/>
            <person name="Walsh D.A."/>
            <person name="Denef V.J."/>
            <person name="McMahon K.D."/>
            <person name="Konstantinidis K.T."/>
            <person name="Eloe-Fadrosh E.A."/>
            <person name="Kyrpides N.C."/>
            <person name="Woyke T."/>
        </authorList>
    </citation>
    <scope>NUCLEOTIDE SEQUENCE</scope>
    <source>
        <strain evidence="1">GVMAG-M-3300024336-7</strain>
    </source>
</reference>
<name>A0A6C0IZ87_9ZZZZ</name>
<sequence length="206" mass="24190">MSGGVRSIGVTGTASHVDPTTQAILAKEIYKAWRADYKIAPKTITGDSEKDKKFRLDKYKQYSQTYKQFASAYPVILRYMIERDDFHKGTFAKFVKYVNAHPPTDEKDQIENSIVYDRMLFRYRNPKAPMSALRERAKIVRKGLTYDYDRFKASKDTITNDQKIREKDLREDLFDILMEDLEEELKKDKKLEVIPEVEEEDKKTPI</sequence>
<organism evidence="1">
    <name type="scientific">viral metagenome</name>
    <dbReference type="NCBI Taxonomy" id="1070528"/>
    <lineage>
        <taxon>unclassified sequences</taxon>
        <taxon>metagenomes</taxon>
        <taxon>organismal metagenomes</taxon>
    </lineage>
</organism>